<dbReference type="AlphaFoldDB" id="A0A3N2QU31"/>
<accession>A0A3N2QU31</accession>
<sequence length="261" mass="27300">MRSPSSSGQKYSLSAQPQPSLRQPEFVAALLAPETAVPPGLTGPDGSPAGKRFDIYRNNVAVSLTEALETGFPVLRKLVGEAFFAALAGVFLRRHLPSSPILARYGQEMPAFLAEFPPVAHLPYLPDVARLELALRAAYHAGDASPLDPAALGALAPEALDRALLIFSPAVQLVRSIHPVHAIWAANSDPAAPRPRPGAQAALVTRPGFDPLADPLGPNDGELVAGLMEGKPLGLAAEAGGDLARVLSLLLSRNAITELCT</sequence>
<dbReference type="OrthoDB" id="4146344at2"/>
<protein>
    <submittedName>
        <fullName evidence="3">DUF2063 domain-containing protein</fullName>
    </submittedName>
</protein>
<reference evidence="3 4" key="1">
    <citation type="submission" date="2018-10" db="EMBL/GenBank/DDBJ databases">
        <title>Histidinibacterium lentulum gen. nov., sp. nov., a marine bacterium from the culture broth of Picochlorum sp. 122.</title>
        <authorList>
            <person name="Wang G."/>
        </authorList>
    </citation>
    <scope>NUCLEOTIDE SEQUENCE [LARGE SCALE GENOMIC DNA]</scope>
    <source>
        <strain evidence="3 4">B17</strain>
    </source>
</reference>
<proteinExistence type="predicted"/>
<dbReference type="Proteomes" id="UP000268016">
    <property type="component" value="Unassembled WGS sequence"/>
</dbReference>
<evidence type="ECO:0000313" key="3">
    <source>
        <dbReference type="EMBL" id="ROT98555.1"/>
    </source>
</evidence>
<evidence type="ECO:0000313" key="4">
    <source>
        <dbReference type="Proteomes" id="UP000268016"/>
    </source>
</evidence>
<dbReference type="Gene3D" id="1.10.150.690">
    <property type="entry name" value="DUF2063"/>
    <property type="match status" value="1"/>
</dbReference>
<name>A0A3N2QU31_9RHOB</name>
<feature type="domain" description="Putative DNA-binding" evidence="2">
    <location>
        <begin position="23"/>
        <end position="113"/>
    </location>
</feature>
<organism evidence="3 4">
    <name type="scientific">Histidinibacterium lentulum</name>
    <dbReference type="NCBI Taxonomy" id="2480588"/>
    <lineage>
        <taxon>Bacteria</taxon>
        <taxon>Pseudomonadati</taxon>
        <taxon>Pseudomonadota</taxon>
        <taxon>Alphaproteobacteria</taxon>
        <taxon>Rhodobacterales</taxon>
        <taxon>Paracoccaceae</taxon>
        <taxon>Histidinibacterium</taxon>
    </lineage>
</organism>
<dbReference type="InterPro" id="IPR018640">
    <property type="entry name" value="DUF2063"/>
</dbReference>
<dbReference type="Pfam" id="PF09836">
    <property type="entry name" value="DUF2063"/>
    <property type="match status" value="1"/>
</dbReference>
<feature type="region of interest" description="Disordered" evidence="1">
    <location>
        <begin position="1"/>
        <end position="20"/>
    </location>
</feature>
<dbReference type="EMBL" id="RDRB01000009">
    <property type="protein sequence ID" value="ROT98555.1"/>
    <property type="molecule type" value="Genomic_DNA"/>
</dbReference>
<evidence type="ECO:0000259" key="2">
    <source>
        <dbReference type="Pfam" id="PF09836"/>
    </source>
</evidence>
<keyword evidence="4" id="KW-1185">Reference proteome</keyword>
<comment type="caution">
    <text evidence="3">The sequence shown here is derived from an EMBL/GenBank/DDBJ whole genome shotgun (WGS) entry which is preliminary data.</text>
</comment>
<dbReference type="InterPro" id="IPR044922">
    <property type="entry name" value="DUF2063_N_sf"/>
</dbReference>
<dbReference type="RefSeq" id="WP_123643423.1">
    <property type="nucleotide sequence ID" value="NZ_ML119089.1"/>
</dbReference>
<gene>
    <name evidence="3" type="ORF">EAT49_16580</name>
</gene>
<evidence type="ECO:0000256" key="1">
    <source>
        <dbReference type="SAM" id="MobiDB-lite"/>
    </source>
</evidence>